<evidence type="ECO:0000313" key="14">
    <source>
        <dbReference type="RefSeq" id="XP_025414380.1"/>
    </source>
</evidence>
<accession>A0A2S2PYD8</accession>
<evidence type="ECO:0000313" key="12">
    <source>
        <dbReference type="EMBL" id="MBY70380.1"/>
    </source>
</evidence>
<dbReference type="Pfam" id="PF08574">
    <property type="entry name" value="Iwr1"/>
    <property type="match status" value="1"/>
</dbReference>
<reference evidence="12" key="1">
    <citation type="submission" date="2018-04" db="EMBL/GenBank/DDBJ databases">
        <title>Transcriptome assembly of Sipha flava.</title>
        <authorList>
            <person name="Scully E.D."/>
            <person name="Geib S.M."/>
            <person name="Palmer N.A."/>
            <person name="Koch K."/>
            <person name="Bradshaw J."/>
            <person name="Heng-Moss T."/>
            <person name="Sarath G."/>
        </authorList>
    </citation>
    <scope>NUCLEOTIDE SEQUENCE</scope>
</reference>
<dbReference type="EMBL" id="GGMS01001177">
    <property type="protein sequence ID" value="MBY70380.1"/>
    <property type="molecule type" value="Transcribed_RNA"/>
</dbReference>
<dbReference type="OrthoDB" id="6255506at2759"/>
<dbReference type="GO" id="GO:0005737">
    <property type="term" value="C:cytoplasm"/>
    <property type="evidence" value="ECO:0007669"/>
    <property type="project" value="UniProtKB-SubCell"/>
</dbReference>
<dbReference type="PANTHER" id="PTHR31196">
    <property type="entry name" value="RNA POLYMERASE II NUCLEAR LOCALIZATION PROTEIN SLC7A6OS-RELATED"/>
    <property type="match status" value="1"/>
</dbReference>
<evidence type="ECO:0000256" key="3">
    <source>
        <dbReference type="ARBA" id="ARBA00004496"/>
    </source>
</evidence>
<dbReference type="InterPro" id="IPR013883">
    <property type="entry name" value="TF_Iwr1_dom"/>
</dbReference>
<dbReference type="Proteomes" id="UP000694846">
    <property type="component" value="Unplaced"/>
</dbReference>
<dbReference type="RefSeq" id="XP_025414380.1">
    <property type="nucleotide sequence ID" value="XM_025558595.1"/>
</dbReference>
<protein>
    <recommendedName>
        <fullName evidence="5">Probable RNA polymerase II nuclear localization protein SLC7A6OS</fullName>
    </recommendedName>
</protein>
<feature type="domain" description="Transcription factor Iwr1" evidence="11">
    <location>
        <begin position="138"/>
        <end position="206"/>
    </location>
</feature>
<dbReference type="InterPro" id="IPR040218">
    <property type="entry name" value="SLC7A6OS"/>
</dbReference>
<dbReference type="GO" id="GO:0015031">
    <property type="term" value="P:protein transport"/>
    <property type="evidence" value="ECO:0007669"/>
    <property type="project" value="UniProtKB-KW"/>
</dbReference>
<sequence length="287" mass="33299">MSFVRVKRRYNEDPFNSIVISHKKLKTIDSDFSGDCVFQFAATIKHENENLSQILKEVKEGKSVKFLTKTNKNKNSNKVIEHSKSERLKLVNNLRAVKQDIVPIKEKHGESSEIKVVDFIKHAEDNSKPLIDEGISVDYVYDLYYANNEDKAIDIQDIDSVHGLDSDKFYSICGNMNEYDDDSSSCEYEDDSNDEGNWRNDYPDEDDMENSADEHDFLSLINQSKRWTLNNSSNSSCSDNRNTDDEDNIDDYDVRFARYRQRVKAEEHFFYNNVIDDSHSESSNSDD</sequence>
<evidence type="ECO:0000256" key="4">
    <source>
        <dbReference type="ARBA" id="ARBA00010218"/>
    </source>
</evidence>
<evidence type="ECO:0000256" key="6">
    <source>
        <dbReference type="ARBA" id="ARBA00022448"/>
    </source>
</evidence>
<evidence type="ECO:0000256" key="2">
    <source>
        <dbReference type="ARBA" id="ARBA00004123"/>
    </source>
</evidence>
<evidence type="ECO:0000256" key="1">
    <source>
        <dbReference type="ARBA" id="ARBA00003202"/>
    </source>
</evidence>
<name>A0A2S2PYD8_9HEMI</name>
<keyword evidence="8" id="KW-0653">Protein transport</keyword>
<evidence type="ECO:0000256" key="9">
    <source>
        <dbReference type="ARBA" id="ARBA00023242"/>
    </source>
</evidence>
<keyword evidence="9" id="KW-0539">Nucleus</keyword>
<feature type="compositionally biased region" description="Acidic residues" evidence="10">
    <location>
        <begin position="181"/>
        <end position="194"/>
    </location>
</feature>
<comment type="subcellular location">
    <subcellularLocation>
        <location evidence="3">Cytoplasm</location>
    </subcellularLocation>
    <subcellularLocation>
        <location evidence="2">Nucleus</location>
    </subcellularLocation>
</comment>
<comment type="function">
    <text evidence="1">Directs RNA polymerase II nuclear import.</text>
</comment>
<reference evidence="14" key="2">
    <citation type="submission" date="2025-04" db="UniProtKB">
        <authorList>
            <consortium name="RefSeq"/>
        </authorList>
    </citation>
    <scope>IDENTIFICATION</scope>
    <source>
        <tissue evidence="14">Whole body</tissue>
    </source>
</reference>
<keyword evidence="13" id="KW-1185">Reference proteome</keyword>
<dbReference type="PANTHER" id="PTHR31196:SF2">
    <property type="entry name" value="RNA POLYMERASE II NUCLEAR LOCALIZATION PROTEIN SLC7A6OS-RELATED"/>
    <property type="match status" value="1"/>
</dbReference>
<comment type="similarity">
    <text evidence="4">Belongs to the IWR1/SLC7A6OS family.</text>
</comment>
<feature type="region of interest" description="Disordered" evidence="10">
    <location>
        <begin position="181"/>
        <end position="210"/>
    </location>
</feature>
<organism evidence="12">
    <name type="scientific">Sipha flava</name>
    <name type="common">yellow sugarcane aphid</name>
    <dbReference type="NCBI Taxonomy" id="143950"/>
    <lineage>
        <taxon>Eukaryota</taxon>
        <taxon>Metazoa</taxon>
        <taxon>Ecdysozoa</taxon>
        <taxon>Arthropoda</taxon>
        <taxon>Hexapoda</taxon>
        <taxon>Insecta</taxon>
        <taxon>Pterygota</taxon>
        <taxon>Neoptera</taxon>
        <taxon>Paraneoptera</taxon>
        <taxon>Hemiptera</taxon>
        <taxon>Sternorrhyncha</taxon>
        <taxon>Aphidomorpha</taxon>
        <taxon>Aphidoidea</taxon>
        <taxon>Aphididae</taxon>
        <taxon>Sipha</taxon>
    </lineage>
</organism>
<proteinExistence type="inferred from homology"/>
<evidence type="ECO:0000259" key="11">
    <source>
        <dbReference type="Pfam" id="PF08574"/>
    </source>
</evidence>
<evidence type="ECO:0000256" key="10">
    <source>
        <dbReference type="SAM" id="MobiDB-lite"/>
    </source>
</evidence>
<keyword evidence="7" id="KW-0963">Cytoplasm</keyword>
<gene>
    <name evidence="12" type="primary">slc7a6os</name>
    <name evidence="14" type="synonym">LOC112686359</name>
    <name evidence="12" type="ORF">g.172353</name>
</gene>
<evidence type="ECO:0000313" key="13">
    <source>
        <dbReference type="Proteomes" id="UP000694846"/>
    </source>
</evidence>
<evidence type="ECO:0000256" key="8">
    <source>
        <dbReference type="ARBA" id="ARBA00022927"/>
    </source>
</evidence>
<evidence type="ECO:0000256" key="7">
    <source>
        <dbReference type="ARBA" id="ARBA00022490"/>
    </source>
</evidence>
<keyword evidence="6" id="KW-0813">Transport</keyword>
<dbReference type="GO" id="GO:0005634">
    <property type="term" value="C:nucleus"/>
    <property type="evidence" value="ECO:0007669"/>
    <property type="project" value="UniProtKB-SubCell"/>
</dbReference>
<evidence type="ECO:0000256" key="5">
    <source>
        <dbReference type="ARBA" id="ARBA00017036"/>
    </source>
</evidence>
<dbReference type="GO" id="GO:0032502">
    <property type="term" value="P:developmental process"/>
    <property type="evidence" value="ECO:0007669"/>
    <property type="project" value="TreeGrafter"/>
</dbReference>
<dbReference type="AlphaFoldDB" id="A0A2S2PYD8"/>